<proteinExistence type="predicted"/>
<evidence type="ECO:0000313" key="3">
    <source>
        <dbReference type="Proteomes" id="UP000257200"/>
    </source>
</evidence>
<dbReference type="InParanoid" id="A0A3Q1F9T4"/>
<feature type="compositionally biased region" description="Basic residues" evidence="1">
    <location>
        <begin position="213"/>
        <end position="223"/>
    </location>
</feature>
<organism evidence="2 3">
    <name type="scientific">Acanthochromis polyacanthus</name>
    <name type="common">spiny chromis</name>
    <dbReference type="NCBI Taxonomy" id="80966"/>
    <lineage>
        <taxon>Eukaryota</taxon>
        <taxon>Metazoa</taxon>
        <taxon>Chordata</taxon>
        <taxon>Craniata</taxon>
        <taxon>Vertebrata</taxon>
        <taxon>Euteleostomi</taxon>
        <taxon>Actinopterygii</taxon>
        <taxon>Neopterygii</taxon>
        <taxon>Teleostei</taxon>
        <taxon>Neoteleostei</taxon>
        <taxon>Acanthomorphata</taxon>
        <taxon>Ovalentaria</taxon>
        <taxon>Pomacentridae</taxon>
        <taxon>Acanthochromis</taxon>
    </lineage>
</organism>
<sequence>MVPKEHHKELSDDVWLRDLGFLTDLTAKDRDVMHMISAVCAFKAKLGLWISQLRNGKLTHFPNLERLSNNAREPHPEHFCVHLSKVRAEFDRRFQEMDKMEDTVRFISNPFIPTDIKALAAKLQEVIPYQMVWTWKSLNCKMTLNCRQGLMTDTFGINREKFALLSSCAIKVISYVGSTYLCEVAFSHMKIIKPKHRTRVSKYEPNYSNNNRMRNKKNKRRKT</sequence>
<evidence type="ECO:0000256" key="1">
    <source>
        <dbReference type="SAM" id="MobiDB-lite"/>
    </source>
</evidence>
<feature type="region of interest" description="Disordered" evidence="1">
    <location>
        <begin position="202"/>
        <end position="223"/>
    </location>
</feature>
<dbReference type="GeneTree" id="ENSGT01000000215787"/>
<reference evidence="2" key="1">
    <citation type="submission" date="2025-08" db="UniProtKB">
        <authorList>
            <consortium name="Ensembl"/>
        </authorList>
    </citation>
    <scope>IDENTIFICATION</scope>
</reference>
<evidence type="ECO:0008006" key="4">
    <source>
        <dbReference type="Google" id="ProtNLM"/>
    </source>
</evidence>
<dbReference type="STRING" id="80966.ENSAPOP00000014566"/>
<name>A0A3Q1F9T4_9TELE</name>
<dbReference type="AlphaFoldDB" id="A0A3Q1F9T4"/>
<dbReference type="PANTHER" id="PTHR45913">
    <property type="entry name" value="EPM2A-INTERACTING PROTEIN 1"/>
    <property type="match status" value="1"/>
</dbReference>
<dbReference type="Proteomes" id="UP000257200">
    <property type="component" value="Unplaced"/>
</dbReference>
<reference evidence="2" key="2">
    <citation type="submission" date="2025-09" db="UniProtKB">
        <authorList>
            <consortium name="Ensembl"/>
        </authorList>
    </citation>
    <scope>IDENTIFICATION</scope>
</reference>
<accession>A0A3Q1F9T4</accession>
<dbReference type="PANTHER" id="PTHR45913:SF5">
    <property type="entry name" value="GENERAL TRANSCRIPTION FACTOR II-I REPEAT DOMAIN-CONTAINING PROTEIN 2A-LIKE PROTEIN"/>
    <property type="match status" value="1"/>
</dbReference>
<evidence type="ECO:0000313" key="2">
    <source>
        <dbReference type="Ensembl" id="ENSAPOP00000014566.1"/>
    </source>
</evidence>
<keyword evidence="3" id="KW-1185">Reference proteome</keyword>
<dbReference type="Ensembl" id="ENSAPOT00000023031.1">
    <property type="protein sequence ID" value="ENSAPOP00000014566.1"/>
    <property type="gene ID" value="ENSAPOG00000017467.1"/>
</dbReference>
<protein>
    <recommendedName>
        <fullName evidence="4">HAT C-terminal dimerisation domain-containing protein</fullName>
    </recommendedName>
</protein>